<reference evidence="12 13" key="1">
    <citation type="submission" date="2017-03" db="EMBL/GenBank/DDBJ databases">
        <title>Widespread Adenine N6-methylation of Active Genes in Fungi.</title>
        <authorList>
            <consortium name="DOE Joint Genome Institute"/>
            <person name="Mondo S.J."/>
            <person name="Dannebaum R.O."/>
            <person name="Kuo R.C."/>
            <person name="Louie K.B."/>
            <person name="Bewick A.J."/>
            <person name="Labutti K."/>
            <person name="Haridas S."/>
            <person name="Kuo A."/>
            <person name="Salamov A."/>
            <person name="Ahrendt S.R."/>
            <person name="Lau R."/>
            <person name="Bowen B.P."/>
            <person name="Lipzen A."/>
            <person name="Sullivan W."/>
            <person name="Andreopoulos W.B."/>
            <person name="Clum A."/>
            <person name="Lindquist E."/>
            <person name="Daum C."/>
            <person name="Northen T.R."/>
            <person name="Ramamoorthy G."/>
            <person name="Schmitz R.J."/>
            <person name="Gryganskyi A."/>
            <person name="Culley D."/>
            <person name="Magnuson J."/>
            <person name="James T.Y."/>
            <person name="O'Malley M.A."/>
            <person name="Stajich J.E."/>
            <person name="Spatafora J.W."/>
            <person name="Visel A."/>
            <person name="Grigoriev I.V."/>
        </authorList>
    </citation>
    <scope>NUCLEOTIDE SEQUENCE [LARGE SCALE GENOMIC DNA]</scope>
    <source>
        <strain evidence="12 13">NRRL Y-17943</strain>
    </source>
</reference>
<dbReference type="InterPro" id="IPR005940">
    <property type="entry name" value="Anthranilate_Pribosyl_Tfrase"/>
</dbReference>
<dbReference type="Gene3D" id="3.40.1030.10">
    <property type="entry name" value="Nucleoside phosphorylase/phosphoribosyltransferase catalytic domain"/>
    <property type="match status" value="1"/>
</dbReference>
<evidence type="ECO:0000256" key="7">
    <source>
        <dbReference type="ARBA" id="ARBA00023141"/>
    </source>
</evidence>
<dbReference type="GO" id="GO:0005829">
    <property type="term" value="C:cytosol"/>
    <property type="evidence" value="ECO:0007669"/>
    <property type="project" value="TreeGrafter"/>
</dbReference>
<dbReference type="HAMAP" id="MF_00211">
    <property type="entry name" value="TrpD"/>
    <property type="match status" value="1"/>
</dbReference>
<dbReference type="OrthoDB" id="427800at2759"/>
<comment type="pathway">
    <text evidence="1">Amino-acid biosynthesis; L-tryptophan biosynthesis; L-tryptophan from chorismate: step 2/5.</text>
</comment>
<keyword evidence="13" id="KW-1185">Reference proteome</keyword>
<sequence length="451" mass="47787">MMPGTSTDAQDTSGLTPDSFKDILKKLVQTPNEFTPEDCALAFKHLCLKDGASEAQAGAFLTALTLSGMESSPEVVAACAAVLRDHAIKVTSEQLNGGSSSTAKTGHWDYSDSDKEGDNYTGYCDIVGTGGDGWDTFNVSTTAAVVAAGAGVRMTKHGSKAATSTSGSADLLLSLDCRLSFPPSALSTFLPSSPFLFLFAPHYHPALAHIAPIRRQLNFRTIFNILGPLINPVRPARMMLGVARKDLGDTFARVLQLLNVERALVVCGKENLDEISPAGETWTWLLENGEITKGSIHPTEDFGLAIHPLSSVRGATPDLNALTFQTILANSATPPAHLSSPPSDDSPSLQSILDYVLLNAAALLFVSGRASSYKDGVKIARESIASGGARAAFEAFRDTSRLAMGEYVDVKTVEDDGGVAAKNGFVKAWLKARKERDESTPGTPVPELTLT</sequence>
<keyword evidence="7" id="KW-0057">Aromatic amino acid biosynthesis</keyword>
<evidence type="ECO:0000256" key="3">
    <source>
        <dbReference type="ARBA" id="ARBA00022605"/>
    </source>
</evidence>
<dbReference type="EMBL" id="NBSH01000001">
    <property type="protein sequence ID" value="ORX40985.1"/>
    <property type="molecule type" value="Genomic_DNA"/>
</dbReference>
<comment type="caution">
    <text evidence="12">The sequence shown here is derived from an EMBL/GenBank/DDBJ whole genome shotgun (WGS) entry which is preliminary data.</text>
</comment>
<evidence type="ECO:0000256" key="2">
    <source>
        <dbReference type="ARBA" id="ARBA00011948"/>
    </source>
</evidence>
<dbReference type="InterPro" id="IPR000312">
    <property type="entry name" value="Glycosyl_Trfase_fam3"/>
</dbReference>
<accession>A0A1Y1UUV5</accession>
<dbReference type="STRING" id="4999.A0A1Y1UUV5"/>
<keyword evidence="4 12" id="KW-0328">Glycosyltransferase</keyword>
<dbReference type="PANTHER" id="PTHR43285">
    <property type="entry name" value="ANTHRANILATE PHOSPHORIBOSYLTRANSFERASE"/>
    <property type="match status" value="1"/>
</dbReference>
<dbReference type="InterPro" id="IPR035902">
    <property type="entry name" value="Nuc_phospho_transferase"/>
</dbReference>
<dbReference type="NCBIfam" id="TIGR01245">
    <property type="entry name" value="trpD"/>
    <property type="match status" value="1"/>
</dbReference>
<name>A0A1Y1UUV5_9TREE</name>
<dbReference type="AlphaFoldDB" id="A0A1Y1UUV5"/>
<proteinExistence type="inferred from homology"/>
<evidence type="ECO:0000256" key="9">
    <source>
        <dbReference type="ARBA" id="ARBA00071401"/>
    </source>
</evidence>
<dbReference type="InterPro" id="IPR017459">
    <property type="entry name" value="Glycosyl_Trfase_fam3_N_dom"/>
</dbReference>
<dbReference type="GO" id="GO:0000162">
    <property type="term" value="P:L-tryptophan biosynthetic process"/>
    <property type="evidence" value="ECO:0007669"/>
    <property type="project" value="UniProtKB-KW"/>
</dbReference>
<dbReference type="PANTHER" id="PTHR43285:SF2">
    <property type="entry name" value="ANTHRANILATE PHOSPHORIBOSYLTRANSFERASE"/>
    <property type="match status" value="1"/>
</dbReference>
<dbReference type="FunCoup" id="A0A1Y1UUV5">
    <property type="interactions" value="356"/>
</dbReference>
<dbReference type="InParanoid" id="A0A1Y1UUV5"/>
<dbReference type="Pfam" id="PF02885">
    <property type="entry name" value="Glycos_trans_3N"/>
    <property type="match status" value="1"/>
</dbReference>
<evidence type="ECO:0000256" key="1">
    <source>
        <dbReference type="ARBA" id="ARBA00004907"/>
    </source>
</evidence>
<gene>
    <name evidence="12" type="ORF">BD324DRAFT_612779</name>
</gene>
<comment type="similarity">
    <text evidence="8">Belongs to the anthranilate phosphoribosyltransferase family.</text>
</comment>
<evidence type="ECO:0000256" key="4">
    <source>
        <dbReference type="ARBA" id="ARBA00022676"/>
    </source>
</evidence>
<dbReference type="GO" id="GO:0004048">
    <property type="term" value="F:anthranilate phosphoribosyltransferase activity"/>
    <property type="evidence" value="ECO:0007669"/>
    <property type="project" value="UniProtKB-EC"/>
</dbReference>
<dbReference type="GeneID" id="33556249"/>
<protein>
    <recommendedName>
        <fullName evidence="9">Anthranilate phosphoribosyltransferase</fullName>
        <ecNumber evidence="2">2.4.2.18</ecNumber>
    </recommendedName>
</protein>
<dbReference type="RefSeq" id="XP_021874664.1">
    <property type="nucleotide sequence ID" value="XM_022014441.1"/>
</dbReference>
<evidence type="ECO:0000313" key="12">
    <source>
        <dbReference type="EMBL" id="ORX40985.1"/>
    </source>
</evidence>
<dbReference type="EC" id="2.4.2.18" evidence="2"/>
<organism evidence="12 13">
    <name type="scientific">Kockovaella imperatae</name>
    <dbReference type="NCBI Taxonomy" id="4999"/>
    <lineage>
        <taxon>Eukaryota</taxon>
        <taxon>Fungi</taxon>
        <taxon>Dikarya</taxon>
        <taxon>Basidiomycota</taxon>
        <taxon>Agaricomycotina</taxon>
        <taxon>Tremellomycetes</taxon>
        <taxon>Tremellales</taxon>
        <taxon>Cuniculitremaceae</taxon>
        <taxon>Kockovaella</taxon>
    </lineage>
</organism>
<dbReference type="Proteomes" id="UP000193218">
    <property type="component" value="Unassembled WGS sequence"/>
</dbReference>
<dbReference type="FunFam" id="3.40.1030.10:FF:000002">
    <property type="entry name" value="Anthranilate phosphoribosyltransferase"/>
    <property type="match status" value="1"/>
</dbReference>
<evidence type="ECO:0000259" key="11">
    <source>
        <dbReference type="Pfam" id="PF02885"/>
    </source>
</evidence>
<dbReference type="Gene3D" id="1.20.970.10">
    <property type="entry name" value="Transferase, Pyrimidine Nucleoside Phosphorylase, Chain C"/>
    <property type="match status" value="1"/>
</dbReference>
<keyword evidence="3" id="KW-0028">Amino-acid biosynthesis</keyword>
<feature type="domain" description="Glycosyl transferase family 3 N-terminal" evidence="11">
    <location>
        <begin position="21"/>
        <end position="87"/>
    </location>
</feature>
<keyword evidence="5 12" id="KW-0808">Transferase</keyword>
<dbReference type="SUPFAM" id="SSF52418">
    <property type="entry name" value="Nucleoside phosphorylase/phosphoribosyltransferase catalytic domain"/>
    <property type="match status" value="1"/>
</dbReference>
<keyword evidence="6" id="KW-0822">Tryptophan biosynthesis</keyword>
<evidence type="ECO:0000313" key="13">
    <source>
        <dbReference type="Proteomes" id="UP000193218"/>
    </source>
</evidence>
<feature type="domain" description="Glycosyl transferase family 3" evidence="10">
    <location>
        <begin position="124"/>
        <end position="389"/>
    </location>
</feature>
<evidence type="ECO:0000256" key="8">
    <source>
        <dbReference type="ARBA" id="ARBA00061500"/>
    </source>
</evidence>
<evidence type="ECO:0000256" key="6">
    <source>
        <dbReference type="ARBA" id="ARBA00022822"/>
    </source>
</evidence>
<evidence type="ECO:0000256" key="5">
    <source>
        <dbReference type="ARBA" id="ARBA00022679"/>
    </source>
</evidence>
<evidence type="ECO:0000259" key="10">
    <source>
        <dbReference type="Pfam" id="PF00591"/>
    </source>
</evidence>
<dbReference type="Pfam" id="PF00591">
    <property type="entry name" value="Glycos_transf_3"/>
    <property type="match status" value="1"/>
</dbReference>